<keyword evidence="4" id="KW-1185">Reference proteome</keyword>
<dbReference type="InterPro" id="IPR002035">
    <property type="entry name" value="VWF_A"/>
</dbReference>
<proteinExistence type="predicted"/>
<dbReference type="Pfam" id="PF13768">
    <property type="entry name" value="VWA_3"/>
    <property type="match status" value="1"/>
</dbReference>
<dbReference type="STRING" id="180197.SAMN02982919_02878"/>
<sequence>MRNAVCKTKAGETLILESISAKGHVAGRMLDMTLEQRFKDSATTNVEVVYTFPLPWHAVLLGLEVELNGETLTGQVKAKGQARTDYEEALSEGNTGILVSVNHDRSYTLELGNLLQGESCVIRLHYVQILQPAQGSLRLTLPTTIAPRYGNPIHDGRYEPHAVPKVSVSAVYPFAISLVIQGELAQSEIGSPSHRVLIRSMPATNSEEGLMTEVRLAAKAWLDRDFVLVFDQLPYASQGLAAWDRFDAGLGVVMANFTPRLPSHQALPVAMKILVDCSGSMNGDSIQAARSALQGILAGLGQNDRFSLSRFGDTVEHRSKAMWKAAPAALAAARRWAQQLESNLGGTEMNAAILSTLSLPGAEDKTVLLITDGEIEAVDMVVETAHQSKHRFFVVGIGTSPAEGLLRRLAEETGGSCEFVAPGEPVEPSILRLYQRMRTPAVTHSRVEWPQGCRVHAASDLPSSLFDGDDVTVFVRLQAQSAELLGQNVRLWGRVEGVPEEICLAEIHAEFITDEANTLARLAANHRYWQLKRRGQNVPKVLKKQLPALAEKYQLVTDDTSLILVKTRAEDQKASDMPEIRTVEGMLAAGWGGQGSMLAASIAPLQSRGSVDEPMHSNTAAFSVWRTNRNQAAAKVDALFSGDMDDLEIPAFLRKQLGYPIEQREPTWQPPASTPLFWISADDAGTPSKTLSPAGLAEGLKKNPQSVWPKTYAELDSIALSQRLIEWLDLVIGQQHPEKEVVLAFLEVMSRMDFTVRQAISGALKKITAVFEGDVPSLQRELQESIANALKDITATNWPAGVLDYAEFGQ</sequence>
<protein>
    <submittedName>
        <fullName evidence="3">Ca-activated chloride channel family protein</fullName>
    </submittedName>
</protein>
<dbReference type="PROSITE" id="PS51468">
    <property type="entry name" value="VIT"/>
    <property type="match status" value="1"/>
</dbReference>
<dbReference type="PROSITE" id="PS50234">
    <property type="entry name" value="VWFA"/>
    <property type="match status" value="1"/>
</dbReference>
<dbReference type="InterPro" id="IPR036465">
    <property type="entry name" value="vWFA_dom_sf"/>
</dbReference>
<reference evidence="3 4" key="1">
    <citation type="submission" date="2016-10" db="EMBL/GenBank/DDBJ databases">
        <authorList>
            <person name="de Groot N.N."/>
        </authorList>
    </citation>
    <scope>NUCLEOTIDE SEQUENCE [LARGE SCALE GENOMIC DNA]</scope>
    <source>
        <strain evidence="3 4">ATCC 35958</strain>
    </source>
</reference>
<dbReference type="InterPro" id="IPR013694">
    <property type="entry name" value="VIT"/>
</dbReference>
<dbReference type="AlphaFoldDB" id="A0A1H9RHI6"/>
<dbReference type="SMART" id="SM00327">
    <property type="entry name" value="VWA"/>
    <property type="match status" value="1"/>
</dbReference>
<name>A0A1H9RHI6_9BURK</name>
<evidence type="ECO:0000313" key="3">
    <source>
        <dbReference type="EMBL" id="SER72172.1"/>
    </source>
</evidence>
<dbReference type="Gene3D" id="3.40.50.410">
    <property type="entry name" value="von Willebrand factor, type A domain"/>
    <property type="match status" value="1"/>
</dbReference>
<dbReference type="PANTHER" id="PTHR45737:SF6">
    <property type="entry name" value="VON WILLEBRAND FACTOR A DOMAIN-CONTAINING PROTEIN 5A"/>
    <property type="match status" value="1"/>
</dbReference>
<dbReference type="EMBL" id="FOGD01000013">
    <property type="protein sequence ID" value="SER72172.1"/>
    <property type="molecule type" value="Genomic_DNA"/>
</dbReference>
<organism evidence="3 4">
    <name type="scientific">Giesbergeria anulus</name>
    <dbReference type="NCBI Taxonomy" id="180197"/>
    <lineage>
        <taxon>Bacteria</taxon>
        <taxon>Pseudomonadati</taxon>
        <taxon>Pseudomonadota</taxon>
        <taxon>Betaproteobacteria</taxon>
        <taxon>Burkholderiales</taxon>
        <taxon>Comamonadaceae</taxon>
        <taxon>Giesbergeria</taxon>
    </lineage>
</organism>
<evidence type="ECO:0000259" key="2">
    <source>
        <dbReference type="PROSITE" id="PS51468"/>
    </source>
</evidence>
<dbReference type="Proteomes" id="UP000199766">
    <property type="component" value="Unassembled WGS sequence"/>
</dbReference>
<dbReference type="SUPFAM" id="SSF53300">
    <property type="entry name" value="vWA-like"/>
    <property type="match status" value="1"/>
</dbReference>
<dbReference type="Pfam" id="PF08487">
    <property type="entry name" value="VIT"/>
    <property type="match status" value="1"/>
</dbReference>
<dbReference type="SMART" id="SM00609">
    <property type="entry name" value="VIT"/>
    <property type="match status" value="1"/>
</dbReference>
<gene>
    <name evidence="3" type="ORF">SAMN02982919_02878</name>
</gene>
<feature type="domain" description="VWFA" evidence="1">
    <location>
        <begin position="270"/>
        <end position="437"/>
    </location>
</feature>
<dbReference type="PANTHER" id="PTHR45737">
    <property type="entry name" value="VON WILLEBRAND FACTOR A DOMAIN-CONTAINING PROTEIN 5A"/>
    <property type="match status" value="1"/>
</dbReference>
<evidence type="ECO:0000313" key="4">
    <source>
        <dbReference type="Proteomes" id="UP000199766"/>
    </source>
</evidence>
<evidence type="ECO:0000259" key="1">
    <source>
        <dbReference type="PROSITE" id="PS50234"/>
    </source>
</evidence>
<accession>A0A1H9RHI6</accession>
<feature type="domain" description="VIT" evidence="2">
    <location>
        <begin position="1"/>
        <end position="128"/>
    </location>
</feature>